<dbReference type="Pfam" id="PF03732">
    <property type="entry name" value="Retrotrans_gag"/>
    <property type="match status" value="1"/>
</dbReference>
<keyword evidence="4" id="KW-1185">Reference proteome</keyword>
<dbReference type="InterPro" id="IPR054722">
    <property type="entry name" value="PolX-like_BBD"/>
</dbReference>
<comment type="caution">
    <text evidence="3">The sequence shown here is derived from an EMBL/GenBank/DDBJ whole genome shotgun (WGS) entry which is preliminary data.</text>
</comment>
<dbReference type="EMBL" id="NBSK02000003">
    <property type="protein sequence ID" value="KAJ0217731.1"/>
    <property type="molecule type" value="Genomic_DNA"/>
</dbReference>
<accession>A0A9R1XLN1</accession>
<gene>
    <name evidence="3" type="ORF">LSAT_V11C300143420</name>
</gene>
<evidence type="ECO:0000313" key="3">
    <source>
        <dbReference type="EMBL" id="KAJ0217731.1"/>
    </source>
</evidence>
<dbReference type="Proteomes" id="UP000235145">
    <property type="component" value="Unassembled WGS sequence"/>
</dbReference>
<dbReference type="AlphaFoldDB" id="A0A9R1XLN1"/>
<evidence type="ECO:0000259" key="1">
    <source>
        <dbReference type="Pfam" id="PF03732"/>
    </source>
</evidence>
<evidence type="ECO:0000313" key="4">
    <source>
        <dbReference type="Proteomes" id="UP000235145"/>
    </source>
</evidence>
<dbReference type="PANTHER" id="PTHR34222">
    <property type="entry name" value="GAG_PRE-INTEGRS DOMAIN-CONTAINING PROTEIN"/>
    <property type="match status" value="1"/>
</dbReference>
<evidence type="ECO:0000259" key="2">
    <source>
        <dbReference type="Pfam" id="PF22936"/>
    </source>
</evidence>
<feature type="domain" description="Retrotransposon gag" evidence="1">
    <location>
        <begin position="14"/>
        <end position="67"/>
    </location>
</feature>
<protein>
    <recommendedName>
        <fullName evidence="5">Retrotransposon gag domain-containing protein</fullName>
    </recommendedName>
</protein>
<dbReference type="InterPro" id="IPR005162">
    <property type="entry name" value="Retrotrans_gag_dom"/>
</dbReference>
<reference evidence="3 4" key="1">
    <citation type="journal article" date="2017" name="Nat. Commun.">
        <title>Genome assembly with in vitro proximity ligation data and whole-genome triplication in lettuce.</title>
        <authorList>
            <person name="Reyes-Chin-Wo S."/>
            <person name="Wang Z."/>
            <person name="Yang X."/>
            <person name="Kozik A."/>
            <person name="Arikit S."/>
            <person name="Song C."/>
            <person name="Xia L."/>
            <person name="Froenicke L."/>
            <person name="Lavelle D.O."/>
            <person name="Truco M.J."/>
            <person name="Xia R."/>
            <person name="Zhu S."/>
            <person name="Xu C."/>
            <person name="Xu H."/>
            <person name="Xu X."/>
            <person name="Cox K."/>
            <person name="Korf I."/>
            <person name="Meyers B.C."/>
            <person name="Michelmore R.W."/>
        </authorList>
    </citation>
    <scope>NUCLEOTIDE SEQUENCE [LARGE SCALE GENOMIC DNA]</scope>
    <source>
        <strain evidence="4">cv. Salinas</strain>
        <tissue evidence="3">Seedlings</tissue>
    </source>
</reference>
<feature type="domain" description="Retrovirus-related Pol polyprotein from transposon TNT 1-94-like beta-barrel" evidence="2">
    <location>
        <begin position="271"/>
        <end position="345"/>
    </location>
</feature>
<name>A0A9R1XLN1_LACSA</name>
<evidence type="ECO:0008006" key="5">
    <source>
        <dbReference type="Google" id="ProtNLM"/>
    </source>
</evidence>
<proteinExistence type="predicted"/>
<organism evidence="3 4">
    <name type="scientific">Lactuca sativa</name>
    <name type="common">Garden lettuce</name>
    <dbReference type="NCBI Taxonomy" id="4236"/>
    <lineage>
        <taxon>Eukaryota</taxon>
        <taxon>Viridiplantae</taxon>
        <taxon>Streptophyta</taxon>
        <taxon>Embryophyta</taxon>
        <taxon>Tracheophyta</taxon>
        <taxon>Spermatophyta</taxon>
        <taxon>Magnoliopsida</taxon>
        <taxon>eudicotyledons</taxon>
        <taxon>Gunneridae</taxon>
        <taxon>Pentapetalae</taxon>
        <taxon>asterids</taxon>
        <taxon>campanulids</taxon>
        <taxon>Asterales</taxon>
        <taxon>Asteraceae</taxon>
        <taxon>Cichorioideae</taxon>
        <taxon>Cichorieae</taxon>
        <taxon>Lactucinae</taxon>
        <taxon>Lactuca</taxon>
    </lineage>
</organism>
<dbReference type="Pfam" id="PF22936">
    <property type="entry name" value="Pol_BBD"/>
    <property type="match status" value="1"/>
</dbReference>
<dbReference type="PANTHER" id="PTHR34222:SF88">
    <property type="entry name" value="ZINC FINGER, CCHC-TYPE"/>
    <property type="match status" value="1"/>
</dbReference>
<sequence length="417" mass="46531">MEREIRTSVRYANTSSEIWCDLEERFEKEGAPRAYELKQSLNALRQGGASVSTYYTKLRTAWDELQTVLPNPRCTCEGCHCGIGKQLNEVKEKERSYEFLMGLDDDFSVVRTQILAMKPTPSLSTIYHLVAESNSKRTRVEAAAFQADYNGQRSSRQTPAKTNSTSVNKVIQKIHKAENERKEKCSHCQCEGHSKEGCFKLIGYPDWWPDNKEKAKPKAACVELETSPVPGLTDKQYRLFVAHFQENGNLTGNKSHPRANMAGRNQSYNGWVVDSGATEHMTCRDDFLENKNPSPKETPVVIPNGDMVPVTGEGEHTLNGGVKLKGVLLVPNFDYNLLSVGKLTDELNCVVSFFPGFVVMQELGTKHLIGAGDRVGGLYRMGSTKPSKALLTTFETKTDVMLVLKLNTHASLFPLVK</sequence>